<evidence type="ECO:0000313" key="1">
    <source>
        <dbReference type="EMBL" id="TCB53817.1"/>
    </source>
</evidence>
<accession>A0A4R0EE36</accession>
<organism evidence="1 2">
    <name type="scientific">Acinetobacter terrae</name>
    <dbReference type="NCBI Taxonomy" id="2731247"/>
    <lineage>
        <taxon>Bacteria</taxon>
        <taxon>Pseudomonadati</taxon>
        <taxon>Pseudomonadota</taxon>
        <taxon>Gammaproteobacteria</taxon>
        <taxon>Moraxellales</taxon>
        <taxon>Moraxellaceae</taxon>
        <taxon>Acinetobacter</taxon>
        <taxon>Acinetobacter Taxon 24</taxon>
    </lineage>
</organism>
<evidence type="ECO:0000313" key="2">
    <source>
        <dbReference type="Proteomes" id="UP000291380"/>
    </source>
</evidence>
<proteinExistence type="predicted"/>
<dbReference type="InterPro" id="IPR053913">
    <property type="entry name" value="NADAR-DarT1"/>
</dbReference>
<protein>
    <submittedName>
        <fullName evidence="1">Uncharacterized protein</fullName>
    </submittedName>
</protein>
<name>A0A4R0EE36_9GAMM</name>
<dbReference type="OrthoDB" id="3255715at2"/>
<sequence length="228" mass="26025">MAKRPVFVPKFDGATLVDIVEVEFEWFAGMHFTQKQKSIRSLHEAYQSQNPDAKILEISSKSEIELGTQLSAFNLMFKTKSGKNISVESIFQSSKVFSEGGPYKDIMEMSSRDAKKDERLKNSGNLIAFEYRDTRWELEPKTAFYDWIYLNALKLNDDLKQQALAYDAFTDIEFNPQKSINCQAYSIALFVALTKRNLLVGGTIPPKDEFIALIEQFTIKNTSDGLLF</sequence>
<gene>
    <name evidence="1" type="ORF">E0H85_16595</name>
</gene>
<reference evidence="1 2" key="1">
    <citation type="submission" date="2019-02" db="EMBL/GenBank/DDBJ databases">
        <title>High diversity of culturable Acinetobacter species in natural soil and water ecosystems.</title>
        <authorList>
            <person name="Radolfova-Krizova L."/>
            <person name="Nemec A."/>
        </authorList>
    </citation>
    <scope>NUCLEOTIDE SEQUENCE [LARGE SCALE GENOMIC DNA]</scope>
    <source>
        <strain evidence="1 2">ANC 4281</strain>
    </source>
</reference>
<dbReference type="Pfam" id="PF22397">
    <property type="entry name" value="NADAR-DarT1"/>
    <property type="match status" value="1"/>
</dbReference>
<comment type="caution">
    <text evidence="1">The sequence shown here is derived from an EMBL/GenBank/DDBJ whole genome shotgun (WGS) entry which is preliminary data.</text>
</comment>
<dbReference type="EMBL" id="SJOA01000040">
    <property type="protein sequence ID" value="TCB53817.1"/>
    <property type="molecule type" value="Genomic_DNA"/>
</dbReference>
<dbReference type="AlphaFoldDB" id="A0A4R0EE36"/>
<dbReference type="RefSeq" id="WP_131272241.1">
    <property type="nucleotide sequence ID" value="NZ_SJOA01000040.1"/>
</dbReference>
<dbReference type="Proteomes" id="UP000291380">
    <property type="component" value="Unassembled WGS sequence"/>
</dbReference>